<protein>
    <recommendedName>
        <fullName evidence="5">DUF4861 domain-containing protein</fullName>
    </recommendedName>
</protein>
<evidence type="ECO:0000313" key="3">
    <source>
        <dbReference type="Proteomes" id="UP000184240"/>
    </source>
</evidence>
<dbReference type="AlphaFoldDB" id="A0A1M5Z7I4"/>
<proteinExistence type="predicted"/>
<name>A0A1M5Z7I4_9FLAO</name>
<dbReference type="Proteomes" id="UP000290037">
    <property type="component" value="Unassembled WGS sequence"/>
</dbReference>
<dbReference type="STRING" id="573501.SAMN04487999_2725"/>
<reference evidence="2" key="1">
    <citation type="submission" date="2016-11" db="EMBL/GenBank/DDBJ databases">
        <authorList>
            <person name="Jaros S."/>
            <person name="Januszkiewicz K."/>
            <person name="Wedrychowicz H."/>
        </authorList>
    </citation>
    <scope>NUCLEOTIDE SEQUENCE [LARGE SCALE GENOMIC DNA]</scope>
    <source>
        <strain evidence="2">DSM 19859</strain>
    </source>
</reference>
<dbReference type="InterPro" id="IPR032342">
    <property type="entry name" value="DUF4861"/>
</dbReference>
<dbReference type="Pfam" id="PF16153">
    <property type="entry name" value="DUF4861"/>
    <property type="match status" value="1"/>
</dbReference>
<dbReference type="EMBL" id="FQXT01000005">
    <property type="protein sequence ID" value="SHI20202.1"/>
    <property type="molecule type" value="Genomic_DNA"/>
</dbReference>
<sequence length="461" mass="51218">MSISKTTNQEAKPRGIQKKHIFNFNVDIEAVSWLPMPLKCLSTAFLILALAGCSQHKEKALTQISLTNPEDISLTDKAVAIPLEKLEYTASKNYPLLTLDQDTIASQLSDMDADGTADHLFFVMDFEPKEAKKIQLEWVAEAPQYDLKTSIRFGKREAKDQPVQPALEETLSAQDMPKALGFQKYQTDGPTWENDKVAFRHYLDGRNAKDVYGKKTAAISPENVGLDSAGAVVDNYHTMEAWGRDVFPVGNSAGLGGFGVIAKDSIRRLGILVTDTLSNVEQTHFKIIEEGAVKSTMHIDYTNWNTAGNTYQAEETTSIWPGMYAYQNTVSVAGLQQGDTLAIGLSNINNKNGVEELKSEKWVALIQHDSLTYDRKWVMGSALILPATAYQNYTEAPSTGNFTQSYLAKLNVGNDTPVTYYGVSGWELSQEPKFKDAAYFKSYVEQLANQLYTEIDIQIEN</sequence>
<evidence type="ECO:0000313" key="2">
    <source>
        <dbReference type="EMBL" id="SHI20202.1"/>
    </source>
</evidence>
<dbReference type="RefSeq" id="WP_233430654.1">
    <property type="nucleotide sequence ID" value="NZ_FQXT01000005.1"/>
</dbReference>
<reference evidence="3" key="2">
    <citation type="submission" date="2016-11" db="EMBL/GenBank/DDBJ databases">
        <authorList>
            <person name="Varghese N."/>
            <person name="Submissions S."/>
        </authorList>
    </citation>
    <scope>NUCLEOTIDE SEQUENCE [LARGE SCALE GENOMIC DNA]</scope>
    <source>
        <strain evidence="3">DSM 19859</strain>
    </source>
</reference>
<gene>
    <name evidence="1" type="ORF">DSM01_2720</name>
    <name evidence="2" type="ORF">SAMN04487999_2725</name>
</gene>
<dbReference type="Proteomes" id="UP000184240">
    <property type="component" value="Unassembled WGS sequence"/>
</dbReference>
<keyword evidence="4" id="KW-1185">Reference proteome</keyword>
<accession>A0A1M5Z7I4</accession>
<dbReference type="EMBL" id="QOVN01000005">
    <property type="protein sequence ID" value="RXG28210.1"/>
    <property type="molecule type" value="Genomic_DNA"/>
</dbReference>
<evidence type="ECO:0000313" key="4">
    <source>
        <dbReference type="Proteomes" id="UP000290037"/>
    </source>
</evidence>
<evidence type="ECO:0008006" key="5">
    <source>
        <dbReference type="Google" id="ProtNLM"/>
    </source>
</evidence>
<evidence type="ECO:0000313" key="1">
    <source>
        <dbReference type="EMBL" id="RXG28210.1"/>
    </source>
</evidence>
<reference evidence="1 4" key="3">
    <citation type="submission" date="2018-07" db="EMBL/GenBank/DDBJ databases">
        <title>Leeuwenhoekiella genomics.</title>
        <authorList>
            <person name="Tahon G."/>
            <person name="Willems A."/>
        </authorList>
    </citation>
    <scope>NUCLEOTIDE SEQUENCE [LARGE SCALE GENOMIC DNA]</scope>
    <source>
        <strain evidence="1 4">LMG 24856</strain>
    </source>
</reference>
<organism evidence="2 3">
    <name type="scientific">Leeuwenhoekiella palythoae</name>
    <dbReference type="NCBI Taxonomy" id="573501"/>
    <lineage>
        <taxon>Bacteria</taxon>
        <taxon>Pseudomonadati</taxon>
        <taxon>Bacteroidota</taxon>
        <taxon>Flavobacteriia</taxon>
        <taxon>Flavobacteriales</taxon>
        <taxon>Flavobacteriaceae</taxon>
        <taxon>Leeuwenhoekiella</taxon>
    </lineage>
</organism>